<proteinExistence type="predicted"/>
<dbReference type="EMBL" id="JACGDE010000041">
    <property type="protein sequence ID" value="MBA6068650.1"/>
    <property type="molecule type" value="Genomic_DNA"/>
</dbReference>
<organism evidence="1 2">
    <name type="scientific">Pseudomonas mosselii</name>
    <dbReference type="NCBI Taxonomy" id="78327"/>
    <lineage>
        <taxon>Bacteria</taxon>
        <taxon>Pseudomonadati</taxon>
        <taxon>Pseudomonadota</taxon>
        <taxon>Gammaproteobacteria</taxon>
        <taxon>Pseudomonadales</taxon>
        <taxon>Pseudomonadaceae</taxon>
        <taxon>Pseudomonas</taxon>
    </lineage>
</organism>
<dbReference type="AlphaFoldDB" id="A0A7W2K0S8"/>
<gene>
    <name evidence="1" type="ORF">H4C75_28335</name>
</gene>
<comment type="caution">
    <text evidence="1">The sequence shown here is derived from an EMBL/GenBank/DDBJ whole genome shotgun (WGS) entry which is preliminary data.</text>
</comment>
<dbReference type="Proteomes" id="UP000541770">
    <property type="component" value="Unassembled WGS sequence"/>
</dbReference>
<name>A0A7W2K0S8_9PSED</name>
<protein>
    <submittedName>
        <fullName evidence="1">Uncharacterized protein</fullName>
    </submittedName>
</protein>
<reference evidence="1 2" key="1">
    <citation type="submission" date="2020-07" db="EMBL/GenBank/DDBJ databases">
        <title>Diversity of carbapenemase encoding genes among Pseudomonas putida group clinical isolates in a tertiary Brazilian hospital.</title>
        <authorList>
            <person name="Alberto-Lei F."/>
            <person name="Nodari C.S."/>
            <person name="Streling A.P."/>
            <person name="Paulino J.T."/>
            <person name="Bessa-Neto F.O."/>
            <person name="Cayo R."/>
            <person name="Gales A.C."/>
        </authorList>
    </citation>
    <scope>NUCLEOTIDE SEQUENCE [LARGE SCALE GENOMIC DNA]</scope>
    <source>
        <strain evidence="1 2">14802</strain>
    </source>
</reference>
<evidence type="ECO:0000313" key="2">
    <source>
        <dbReference type="Proteomes" id="UP000541770"/>
    </source>
</evidence>
<sequence length="795" mass="87947">MANLYRLIEWLKIKSRVFSWDVVAALRADKVNHLLEQGYIKSFTDDSYLPNFSAPVVVNGVLTYYLHDFLLDWPRMSFDERGLDDSLARLKMVVIAGRLVSISAIANGWQVYSLDAITPLHGPVLSLDVLLNQAGGLIEDDGRLLLDLSNSDNFSMDIDDDDDVRIITGELFQALFRKLEPEQRVFVLGEINNNAPEYLRPYSFALRTQQDDELDGEQAGAVLVFISLKPDHKGEPPHSGAEFQYLLPSDYPDYDAAVLLSTRRIMLLALVPLLQKRFESTPAICYNDQLLGWLAVSDAYIEMDPLVDFIDQGVLGWDIWVSINTPPGKRKDAANTPSSQRADDCKDQDFVIALTETGADLTWKIDVSIQIDRMGGLGDSSVKRAPPRTLRYHYTTRYKVVDEMPARVVREPGVFEAPDAAAFDQALLDYLKGLYEFYNDPDPSRSALAVLSKCVAHMRDYAGKAVANLDEQMLIDTPVNEWVDQLIELSFGETMLEIITRGPCDVARFGQVAVAADAPKVSPVWPIIGGGEEQRFEAQSESVVTWDIEPVVPGPVLGRIDKHSGVYTAPSSDQFSAPLWRERIKATTTTGTVGYSLATVTRENLLVSPLVRFCQPDAEVVLVASASAADPDTLQWTAQAGQFDSAIGKTVKYTAPAKDRKQAYVVDPVAVSDPKSGDTFTAYLITLMTNPMTILVRVAESAGSAELSVPNHNLLPSDEVEWTVKGPGRVVAVEGEVRATYTPDPTSDAPFALVELEIREYDAKRPVNEPIRIRGVVILPLPLHRYALPEESAQP</sequence>
<dbReference type="RefSeq" id="WP_182325342.1">
    <property type="nucleotide sequence ID" value="NZ_JACGDE010000041.1"/>
</dbReference>
<evidence type="ECO:0000313" key="1">
    <source>
        <dbReference type="EMBL" id="MBA6068650.1"/>
    </source>
</evidence>
<accession>A0A7W2K0S8</accession>